<dbReference type="AlphaFoldDB" id="A0A9P4UVD6"/>
<dbReference type="Proteomes" id="UP000799444">
    <property type="component" value="Unassembled WGS sequence"/>
</dbReference>
<gene>
    <name evidence="1" type="ORF">EJ04DRAFT_516822</name>
</gene>
<dbReference type="EMBL" id="ML996294">
    <property type="protein sequence ID" value="KAF2728129.1"/>
    <property type="molecule type" value="Genomic_DNA"/>
</dbReference>
<organism evidence="1 2">
    <name type="scientific">Polyplosphaeria fusca</name>
    <dbReference type="NCBI Taxonomy" id="682080"/>
    <lineage>
        <taxon>Eukaryota</taxon>
        <taxon>Fungi</taxon>
        <taxon>Dikarya</taxon>
        <taxon>Ascomycota</taxon>
        <taxon>Pezizomycotina</taxon>
        <taxon>Dothideomycetes</taxon>
        <taxon>Pleosporomycetidae</taxon>
        <taxon>Pleosporales</taxon>
        <taxon>Tetraplosphaeriaceae</taxon>
        <taxon>Polyplosphaeria</taxon>
    </lineage>
</organism>
<protein>
    <submittedName>
        <fullName evidence="1">Uncharacterized protein</fullName>
    </submittedName>
</protein>
<evidence type="ECO:0000313" key="1">
    <source>
        <dbReference type="EMBL" id="KAF2728129.1"/>
    </source>
</evidence>
<keyword evidence="2" id="KW-1185">Reference proteome</keyword>
<reference evidence="1" key="1">
    <citation type="journal article" date="2020" name="Stud. Mycol.">
        <title>101 Dothideomycetes genomes: a test case for predicting lifestyles and emergence of pathogens.</title>
        <authorList>
            <person name="Haridas S."/>
            <person name="Albert R."/>
            <person name="Binder M."/>
            <person name="Bloem J."/>
            <person name="Labutti K."/>
            <person name="Salamov A."/>
            <person name="Andreopoulos B."/>
            <person name="Baker S."/>
            <person name="Barry K."/>
            <person name="Bills G."/>
            <person name="Bluhm B."/>
            <person name="Cannon C."/>
            <person name="Castanera R."/>
            <person name="Culley D."/>
            <person name="Daum C."/>
            <person name="Ezra D."/>
            <person name="Gonzalez J."/>
            <person name="Henrissat B."/>
            <person name="Kuo A."/>
            <person name="Liang C."/>
            <person name="Lipzen A."/>
            <person name="Lutzoni F."/>
            <person name="Magnuson J."/>
            <person name="Mondo S."/>
            <person name="Nolan M."/>
            <person name="Ohm R."/>
            <person name="Pangilinan J."/>
            <person name="Park H.-J."/>
            <person name="Ramirez L."/>
            <person name="Alfaro M."/>
            <person name="Sun H."/>
            <person name="Tritt A."/>
            <person name="Yoshinaga Y."/>
            <person name="Zwiers L.-H."/>
            <person name="Turgeon B."/>
            <person name="Goodwin S."/>
            <person name="Spatafora J."/>
            <person name="Crous P."/>
            <person name="Grigoriev I."/>
        </authorList>
    </citation>
    <scope>NUCLEOTIDE SEQUENCE</scope>
    <source>
        <strain evidence="1">CBS 125425</strain>
    </source>
</reference>
<accession>A0A9P4UVD6</accession>
<comment type="caution">
    <text evidence="1">The sequence shown here is derived from an EMBL/GenBank/DDBJ whole genome shotgun (WGS) entry which is preliminary data.</text>
</comment>
<name>A0A9P4UVD6_9PLEO</name>
<sequence length="342" mass="38817">MNYANMIEEKNLKKTFIVATLCSTLIGTFTSSMGLWDRVQDKRKQTKKDTKQDDEIKKLREAVEKSESRSKEREEQLRKRDELGYNFEQSGALIQRQYDEGYGRLGRRFAQGDTATENQLQAQIIALQQTVIHVLQDALYNDRQLTRADMAKLIAASNAAREGSLDALRQQQNRLAIEAPSPPRSLSLSAPKRASTVVESDPLYCRYSLDLQYIPNKPLAASFAPGRDCKCPACGLRLDVTADDFWQIGKRTPVLIAEKGYEKEILETREFHLGQRFVIKCHTADGEYACVLCNKNRDVDAICRSVESLVKHVGTFHDIKELEREMDLVERQIPLALPAPAH</sequence>
<proteinExistence type="predicted"/>
<dbReference type="OrthoDB" id="5309037at2759"/>
<evidence type="ECO:0000313" key="2">
    <source>
        <dbReference type="Proteomes" id="UP000799444"/>
    </source>
</evidence>
<dbReference type="PANTHER" id="PTHR42354">
    <property type="entry name" value="C2H2-TYPE DOMAIN-CONTAINING PROTEIN"/>
    <property type="match status" value="1"/>
</dbReference>
<dbReference type="PANTHER" id="PTHR42354:SF1">
    <property type="entry name" value="C2H2-TYPE DOMAIN-CONTAINING PROTEIN"/>
    <property type="match status" value="1"/>
</dbReference>